<accession>M3D5W0</accession>
<dbReference type="GeneID" id="27897823"/>
<name>M3D5W0_SPHMS</name>
<sequence length="423" mass="48015">MSRFRIIEHIVPAQHTRDRYAGAELGRENDLRLHVKQYIPRNNPTPRPGDVTIIGAVANAYPKEIQEPLWDDLLLRLDSKGRNIRAIWVADPVNTGHSGVLNEAILGPDPSWLDHGRDLLFLINQFQSDIPRPIIGIGHSMGASHLTHLALLHPRLLDALVIMDPVIQLVHGDQQWAQASTYRRDLWPSRQAAAEKLRSSRALQAWDSRVLDKYIEYGLRELPTELYPDIPADSGSDTPVTLQTTKSQELFNYIRPIYHDDRMLLSPDEVYRDFHPEDIIPEATFARHESKWLYRRLPELRPSTLFIFGAKSEVSSAEAIEDKLAITGTAPGGSGGRVKGKVQSAVLDCGHLVPLERPAEAAELCATFVHAELARWKADEKDRRQRWEQFSRKQRVEINDLWRKNVGPPPGRTTKRSEGETKL</sequence>
<dbReference type="EMBL" id="KB456263">
    <property type="protein sequence ID" value="EMF13545.1"/>
    <property type="molecule type" value="Genomic_DNA"/>
</dbReference>
<organism evidence="3 4">
    <name type="scientific">Sphaerulina musiva (strain SO2202)</name>
    <name type="common">Poplar stem canker fungus</name>
    <name type="synonym">Septoria musiva</name>
    <dbReference type="NCBI Taxonomy" id="692275"/>
    <lineage>
        <taxon>Eukaryota</taxon>
        <taxon>Fungi</taxon>
        <taxon>Dikarya</taxon>
        <taxon>Ascomycota</taxon>
        <taxon>Pezizomycotina</taxon>
        <taxon>Dothideomycetes</taxon>
        <taxon>Dothideomycetidae</taxon>
        <taxon>Mycosphaerellales</taxon>
        <taxon>Mycosphaerellaceae</taxon>
        <taxon>Sphaerulina</taxon>
    </lineage>
</organism>
<evidence type="ECO:0000256" key="1">
    <source>
        <dbReference type="SAM" id="MobiDB-lite"/>
    </source>
</evidence>
<evidence type="ECO:0000313" key="4">
    <source>
        <dbReference type="Proteomes" id="UP000016931"/>
    </source>
</evidence>
<reference evidence="3 4" key="1">
    <citation type="journal article" date="2012" name="PLoS Pathog.">
        <title>Diverse lifestyles and strategies of plant pathogenesis encoded in the genomes of eighteen Dothideomycetes fungi.</title>
        <authorList>
            <person name="Ohm R.A."/>
            <person name="Feau N."/>
            <person name="Henrissat B."/>
            <person name="Schoch C.L."/>
            <person name="Horwitz B.A."/>
            <person name="Barry K.W."/>
            <person name="Condon B.J."/>
            <person name="Copeland A.C."/>
            <person name="Dhillon B."/>
            <person name="Glaser F."/>
            <person name="Hesse C.N."/>
            <person name="Kosti I."/>
            <person name="LaButti K."/>
            <person name="Lindquist E.A."/>
            <person name="Lucas S."/>
            <person name="Salamov A.A."/>
            <person name="Bradshaw R.E."/>
            <person name="Ciuffetti L."/>
            <person name="Hamelin R.C."/>
            <person name="Kema G.H.J."/>
            <person name="Lawrence C."/>
            <person name="Scott J.A."/>
            <person name="Spatafora J.W."/>
            <person name="Turgeon B.G."/>
            <person name="de Wit P.J.G.M."/>
            <person name="Zhong S."/>
            <person name="Goodwin S.B."/>
            <person name="Grigoriev I.V."/>
        </authorList>
    </citation>
    <scope>NUCLEOTIDE SEQUENCE [LARGE SCALE GENOMIC DNA]</scope>
    <source>
        <strain evidence="3 4">SO2202</strain>
    </source>
</reference>
<gene>
    <name evidence="3" type="ORF">SEPMUDRAFT_107541</name>
</gene>
<dbReference type="AlphaFoldDB" id="M3D5W0"/>
<dbReference type="OMA" id="EHTARCQ"/>
<dbReference type="PANTHER" id="PTHR43798:SF33">
    <property type="entry name" value="HYDROLASE, PUTATIVE (AFU_ORTHOLOGUE AFUA_2G14860)-RELATED"/>
    <property type="match status" value="1"/>
</dbReference>
<evidence type="ECO:0000259" key="2">
    <source>
        <dbReference type="Pfam" id="PF12697"/>
    </source>
</evidence>
<dbReference type="InterPro" id="IPR050266">
    <property type="entry name" value="AB_hydrolase_sf"/>
</dbReference>
<dbReference type="Proteomes" id="UP000016931">
    <property type="component" value="Unassembled WGS sequence"/>
</dbReference>
<dbReference type="InterPro" id="IPR029058">
    <property type="entry name" value="AB_hydrolase_fold"/>
</dbReference>
<proteinExistence type="predicted"/>
<protein>
    <submittedName>
        <fullName evidence="3">Toxin biosynthesis protein</fullName>
    </submittedName>
</protein>
<evidence type="ECO:0000313" key="3">
    <source>
        <dbReference type="EMBL" id="EMF13545.1"/>
    </source>
</evidence>
<dbReference type="SUPFAM" id="SSF53474">
    <property type="entry name" value="alpha/beta-Hydrolases"/>
    <property type="match status" value="1"/>
</dbReference>
<keyword evidence="4" id="KW-1185">Reference proteome</keyword>
<feature type="region of interest" description="Disordered" evidence="1">
    <location>
        <begin position="401"/>
        <end position="423"/>
    </location>
</feature>
<dbReference type="RefSeq" id="XP_016761666.1">
    <property type="nucleotide sequence ID" value="XM_016900686.1"/>
</dbReference>
<dbReference type="InterPro" id="IPR000073">
    <property type="entry name" value="AB_hydrolase_1"/>
</dbReference>
<dbReference type="Pfam" id="PF12697">
    <property type="entry name" value="Abhydrolase_6"/>
    <property type="match status" value="1"/>
</dbReference>
<dbReference type="STRING" id="692275.M3D5W0"/>
<dbReference type="OrthoDB" id="639767at2759"/>
<dbReference type="PANTHER" id="PTHR43798">
    <property type="entry name" value="MONOACYLGLYCEROL LIPASE"/>
    <property type="match status" value="1"/>
</dbReference>
<dbReference type="HOGENOM" id="CLU_036837_0_0_1"/>
<dbReference type="GO" id="GO:0016020">
    <property type="term" value="C:membrane"/>
    <property type="evidence" value="ECO:0007669"/>
    <property type="project" value="TreeGrafter"/>
</dbReference>
<feature type="domain" description="AB hydrolase-1" evidence="2">
    <location>
        <begin position="95"/>
        <end position="363"/>
    </location>
</feature>
<dbReference type="eggNOG" id="ENOG502S3SW">
    <property type="taxonomic scope" value="Eukaryota"/>
</dbReference>
<dbReference type="Gene3D" id="3.40.50.1820">
    <property type="entry name" value="alpha/beta hydrolase"/>
    <property type="match status" value="1"/>
</dbReference>